<protein>
    <submittedName>
        <fullName evidence="1">RCG20193</fullName>
    </submittedName>
</protein>
<dbReference type="EMBL" id="CH473985">
    <property type="protein sequence ID" value="EDL95040.1"/>
    <property type="molecule type" value="Genomic_DNA"/>
</dbReference>
<evidence type="ECO:0000313" key="1">
    <source>
        <dbReference type="EMBL" id="EDL95040.1"/>
    </source>
</evidence>
<sequence length="115" mass="13231">MTIRAWLSQTVLPQLWGEDQEFFPLPPTGPINRPAPVYADKQSPCPPQLILLTHQHPGLNPAVHVLAQWLFQKNTCSLYSSPWYTTKEHVLLLDIPKHTQLWYGTHVEEESQHSN</sequence>
<gene>
    <name evidence="1" type="ORF">rCG_20193</name>
</gene>
<organism evidence="1 2">
    <name type="scientific">Rattus norvegicus</name>
    <name type="common">Rat</name>
    <dbReference type="NCBI Taxonomy" id="10116"/>
    <lineage>
        <taxon>Eukaryota</taxon>
        <taxon>Metazoa</taxon>
        <taxon>Chordata</taxon>
        <taxon>Craniata</taxon>
        <taxon>Vertebrata</taxon>
        <taxon>Euteleostomi</taxon>
        <taxon>Mammalia</taxon>
        <taxon>Eutheria</taxon>
        <taxon>Euarchontoglires</taxon>
        <taxon>Glires</taxon>
        <taxon>Rodentia</taxon>
        <taxon>Myomorpha</taxon>
        <taxon>Muroidea</taxon>
        <taxon>Muridae</taxon>
        <taxon>Murinae</taxon>
        <taxon>Rattus</taxon>
    </lineage>
</organism>
<proteinExistence type="predicted"/>
<dbReference type="AlphaFoldDB" id="A6JH34"/>
<name>A6JH34_RAT</name>
<evidence type="ECO:0000313" key="2">
    <source>
        <dbReference type="Proteomes" id="UP000234681"/>
    </source>
</evidence>
<dbReference type="Proteomes" id="UP000234681">
    <property type="component" value="Chromosome 13"/>
</dbReference>
<reference evidence="2" key="1">
    <citation type="submission" date="2005-09" db="EMBL/GenBank/DDBJ databases">
        <authorList>
            <person name="Mural R.J."/>
            <person name="Li P.W."/>
            <person name="Adams M.D."/>
            <person name="Amanatides P.G."/>
            <person name="Baden-Tillson H."/>
            <person name="Barnstead M."/>
            <person name="Chin S.H."/>
            <person name="Dew I."/>
            <person name="Evans C.A."/>
            <person name="Ferriera S."/>
            <person name="Flanigan M."/>
            <person name="Fosler C."/>
            <person name="Glodek A."/>
            <person name="Gu Z."/>
            <person name="Holt R.A."/>
            <person name="Jennings D."/>
            <person name="Kraft C.L."/>
            <person name="Lu F."/>
            <person name="Nguyen T."/>
            <person name="Nusskern D.R."/>
            <person name="Pfannkoch C.M."/>
            <person name="Sitter C."/>
            <person name="Sutton G.G."/>
            <person name="Venter J.C."/>
            <person name="Wang Z."/>
            <person name="Woodage T."/>
            <person name="Zheng X.H."/>
            <person name="Zhong F."/>
        </authorList>
    </citation>
    <scope>NUCLEOTIDE SEQUENCE [LARGE SCALE GENOMIC DNA]</scope>
    <source>
        <strain>BN</strain>
        <strain evidence="2">Sprague-Dawley</strain>
    </source>
</reference>
<accession>A6JH34</accession>